<dbReference type="Proteomes" id="UP000265566">
    <property type="component" value="Chromosome 3"/>
</dbReference>
<evidence type="ECO:0000313" key="2">
    <source>
        <dbReference type="Proteomes" id="UP000265566"/>
    </source>
</evidence>
<sequence>MLCDMYDRSRNSVEASYIIGLVSIERAKYWVNFCLEEDGKYLKMEEFIGSVYKSMI</sequence>
<dbReference type="AlphaFoldDB" id="A0A396J090"/>
<gene>
    <name evidence="1" type="ORF">MtrunA17_Chr3g0143761</name>
</gene>
<protein>
    <submittedName>
        <fullName evidence="1">Uncharacterized protein</fullName>
    </submittedName>
</protein>
<proteinExistence type="predicted"/>
<name>A0A396J090_MEDTR</name>
<accession>A0A396J090</accession>
<dbReference type="Gramene" id="rna19863">
    <property type="protein sequence ID" value="RHN71210.1"/>
    <property type="gene ID" value="gene19863"/>
</dbReference>
<reference evidence="2" key="1">
    <citation type="journal article" date="2018" name="Nat. Plants">
        <title>Whole-genome landscape of Medicago truncatula symbiotic genes.</title>
        <authorList>
            <person name="Pecrix Y."/>
            <person name="Staton S.E."/>
            <person name="Sallet E."/>
            <person name="Lelandais-Briere C."/>
            <person name="Moreau S."/>
            <person name="Carrere S."/>
            <person name="Blein T."/>
            <person name="Jardinaud M.F."/>
            <person name="Latrasse D."/>
            <person name="Zouine M."/>
            <person name="Zahm M."/>
            <person name="Kreplak J."/>
            <person name="Mayjonade B."/>
            <person name="Satge C."/>
            <person name="Perez M."/>
            <person name="Cauet S."/>
            <person name="Marande W."/>
            <person name="Chantry-Darmon C."/>
            <person name="Lopez-Roques C."/>
            <person name="Bouchez O."/>
            <person name="Berard A."/>
            <person name="Debelle F."/>
            <person name="Munos S."/>
            <person name="Bendahmane A."/>
            <person name="Berges H."/>
            <person name="Niebel A."/>
            <person name="Buitink J."/>
            <person name="Frugier F."/>
            <person name="Benhamed M."/>
            <person name="Crespi M."/>
            <person name="Gouzy J."/>
            <person name="Gamas P."/>
        </authorList>
    </citation>
    <scope>NUCLEOTIDE SEQUENCE [LARGE SCALE GENOMIC DNA]</scope>
    <source>
        <strain evidence="2">cv. Jemalong A17</strain>
    </source>
</reference>
<organism evidence="1 2">
    <name type="scientific">Medicago truncatula</name>
    <name type="common">Barrel medic</name>
    <name type="synonym">Medicago tribuloides</name>
    <dbReference type="NCBI Taxonomy" id="3880"/>
    <lineage>
        <taxon>Eukaryota</taxon>
        <taxon>Viridiplantae</taxon>
        <taxon>Streptophyta</taxon>
        <taxon>Embryophyta</taxon>
        <taxon>Tracheophyta</taxon>
        <taxon>Spermatophyta</taxon>
        <taxon>Magnoliopsida</taxon>
        <taxon>eudicotyledons</taxon>
        <taxon>Gunneridae</taxon>
        <taxon>Pentapetalae</taxon>
        <taxon>rosids</taxon>
        <taxon>fabids</taxon>
        <taxon>Fabales</taxon>
        <taxon>Fabaceae</taxon>
        <taxon>Papilionoideae</taxon>
        <taxon>50 kb inversion clade</taxon>
        <taxon>NPAAA clade</taxon>
        <taxon>Hologalegina</taxon>
        <taxon>IRL clade</taxon>
        <taxon>Trifolieae</taxon>
        <taxon>Medicago</taxon>
    </lineage>
</organism>
<dbReference type="EMBL" id="PSQE01000003">
    <property type="protein sequence ID" value="RHN71210.1"/>
    <property type="molecule type" value="Genomic_DNA"/>
</dbReference>
<evidence type="ECO:0000313" key="1">
    <source>
        <dbReference type="EMBL" id="RHN71210.1"/>
    </source>
</evidence>
<comment type="caution">
    <text evidence="1">The sequence shown here is derived from an EMBL/GenBank/DDBJ whole genome shotgun (WGS) entry which is preliminary data.</text>
</comment>